<keyword evidence="1" id="KW-0812">Transmembrane</keyword>
<evidence type="ECO:0008006" key="4">
    <source>
        <dbReference type="Google" id="ProtNLM"/>
    </source>
</evidence>
<dbReference type="PANTHER" id="PTHR37305">
    <property type="entry name" value="INTEGRAL MEMBRANE PROTEIN-RELATED"/>
    <property type="match status" value="1"/>
</dbReference>
<feature type="transmembrane region" description="Helical" evidence="1">
    <location>
        <begin position="172"/>
        <end position="196"/>
    </location>
</feature>
<dbReference type="Proteomes" id="UP001498469">
    <property type="component" value="Unassembled WGS sequence"/>
</dbReference>
<comment type="caution">
    <text evidence="2">The sequence shown here is derived from an EMBL/GenBank/DDBJ whole genome shotgun (WGS) entry which is preliminary data.</text>
</comment>
<keyword evidence="3" id="KW-1185">Reference proteome</keyword>
<feature type="transmembrane region" description="Helical" evidence="1">
    <location>
        <begin position="16"/>
        <end position="34"/>
    </location>
</feature>
<evidence type="ECO:0000256" key="1">
    <source>
        <dbReference type="SAM" id="Phobius"/>
    </source>
</evidence>
<proteinExistence type="predicted"/>
<keyword evidence="1" id="KW-1133">Transmembrane helix</keyword>
<feature type="transmembrane region" description="Helical" evidence="1">
    <location>
        <begin position="40"/>
        <end position="61"/>
    </location>
</feature>
<evidence type="ECO:0000313" key="3">
    <source>
        <dbReference type="Proteomes" id="UP001498469"/>
    </source>
</evidence>
<feature type="transmembrane region" description="Helical" evidence="1">
    <location>
        <begin position="94"/>
        <end position="115"/>
    </location>
</feature>
<name>A0ABU7UTV9_9CLOT</name>
<dbReference type="EMBL" id="JAZHFS010000031">
    <property type="protein sequence ID" value="MEF2114820.1"/>
    <property type="molecule type" value="Genomic_DNA"/>
</dbReference>
<accession>A0ABU7UTV9</accession>
<gene>
    <name evidence="2" type="ORF">SJI18_21265</name>
</gene>
<organism evidence="2 3">
    <name type="scientific">Clostridium frigoriphilum</name>
    <dbReference type="NCBI Taxonomy" id="443253"/>
    <lineage>
        <taxon>Bacteria</taxon>
        <taxon>Bacillati</taxon>
        <taxon>Bacillota</taxon>
        <taxon>Clostridia</taxon>
        <taxon>Eubacteriales</taxon>
        <taxon>Clostridiaceae</taxon>
        <taxon>Clostridium</taxon>
    </lineage>
</organism>
<reference evidence="2 3" key="1">
    <citation type="submission" date="2023-11" db="EMBL/GenBank/DDBJ databases">
        <title>Draft genome sequence of a psychrophilic Clostridium strain from permafrost water brine.</title>
        <authorList>
            <person name="Shcherbakova V.A."/>
            <person name="Trubitsyn V.E."/>
            <person name="Zakharyuk A.G."/>
        </authorList>
    </citation>
    <scope>NUCLEOTIDE SEQUENCE [LARGE SCALE GENOMIC DNA]</scope>
    <source>
        <strain evidence="2 3">14F</strain>
    </source>
</reference>
<keyword evidence="1" id="KW-0472">Membrane</keyword>
<sequence length="252" mass="27623">MFSFPLFKQTVKSNSVIWGAMTLVMTLLCVQFAGMEMTQSMLFVIFYGMMTTILPGIYVLVTANKLLASQVDSGSMAYVLSTPTRRCTVVFTQIIYLTGSLVAMFAVQTVGHLIVNNVTPIALAKLGYKQLTGNLTNTMILQVNISALMVCIAMASVCFLFSGIFNASKYSIGFSGTFIGVMVLANMLSMFGNLGIGGLENFKYLTICSFYDYKSVLYGVNDWIFKMIFPIGIAVASYVIGSSWFCKKDLPL</sequence>
<dbReference type="RefSeq" id="WP_216248881.1">
    <property type="nucleotide sequence ID" value="NZ_JAZHFS010000031.1"/>
</dbReference>
<feature type="transmembrane region" description="Helical" evidence="1">
    <location>
        <begin position="145"/>
        <end position="165"/>
    </location>
</feature>
<protein>
    <recommendedName>
        <fullName evidence="4">ABC-2 type transport system permease protein</fullName>
    </recommendedName>
</protein>
<dbReference type="PANTHER" id="PTHR37305:SF1">
    <property type="entry name" value="MEMBRANE PROTEIN"/>
    <property type="match status" value="1"/>
</dbReference>
<feature type="transmembrane region" description="Helical" evidence="1">
    <location>
        <begin position="223"/>
        <end position="246"/>
    </location>
</feature>
<evidence type="ECO:0000313" key="2">
    <source>
        <dbReference type="EMBL" id="MEF2114820.1"/>
    </source>
</evidence>